<feature type="signal peptide" evidence="2">
    <location>
        <begin position="1"/>
        <end position="23"/>
    </location>
</feature>
<feature type="compositionally biased region" description="Low complexity" evidence="1">
    <location>
        <begin position="119"/>
        <end position="144"/>
    </location>
</feature>
<feature type="region of interest" description="Disordered" evidence="1">
    <location>
        <begin position="119"/>
        <end position="158"/>
    </location>
</feature>
<dbReference type="AlphaFoldDB" id="A0A653D043"/>
<protein>
    <submittedName>
        <fullName evidence="3">Uncharacterized protein</fullName>
    </submittedName>
</protein>
<organism evidence="3 4">
    <name type="scientific">Callosobruchus maculatus</name>
    <name type="common">Southern cowpea weevil</name>
    <name type="synonym">Pulse bruchid</name>
    <dbReference type="NCBI Taxonomy" id="64391"/>
    <lineage>
        <taxon>Eukaryota</taxon>
        <taxon>Metazoa</taxon>
        <taxon>Ecdysozoa</taxon>
        <taxon>Arthropoda</taxon>
        <taxon>Hexapoda</taxon>
        <taxon>Insecta</taxon>
        <taxon>Pterygota</taxon>
        <taxon>Neoptera</taxon>
        <taxon>Endopterygota</taxon>
        <taxon>Coleoptera</taxon>
        <taxon>Polyphaga</taxon>
        <taxon>Cucujiformia</taxon>
        <taxon>Chrysomeloidea</taxon>
        <taxon>Chrysomelidae</taxon>
        <taxon>Bruchinae</taxon>
        <taxon>Bruchini</taxon>
        <taxon>Callosobruchus</taxon>
    </lineage>
</organism>
<evidence type="ECO:0000313" key="4">
    <source>
        <dbReference type="Proteomes" id="UP000410492"/>
    </source>
</evidence>
<gene>
    <name evidence="3" type="ORF">CALMAC_LOCUS13285</name>
</gene>
<sequence>MQTISLCWPVILALVYTLDIGSCTPVDSRLYRISKHHLLERELEYLQNQPLSEDLQAFIKRIKRSKEESRTNNKREDDENVIVSDDDDMCKDITTTPSSLSCSTSNAVETTTSLNTTATSISTTTNTPTTTLATTTSTTSTTANETEDELERGGPKLEPQILTKVVDDVQELLKIQQEDIAKGPESSMCNVTGD</sequence>
<evidence type="ECO:0000256" key="1">
    <source>
        <dbReference type="SAM" id="MobiDB-lite"/>
    </source>
</evidence>
<feature type="non-terminal residue" evidence="3">
    <location>
        <position position="194"/>
    </location>
</feature>
<proteinExistence type="predicted"/>
<dbReference type="Proteomes" id="UP000410492">
    <property type="component" value="Unassembled WGS sequence"/>
</dbReference>
<keyword evidence="4" id="KW-1185">Reference proteome</keyword>
<feature type="chain" id="PRO_5024838154" evidence="2">
    <location>
        <begin position="24"/>
        <end position="194"/>
    </location>
</feature>
<evidence type="ECO:0000256" key="2">
    <source>
        <dbReference type="SAM" id="SignalP"/>
    </source>
</evidence>
<reference evidence="3 4" key="1">
    <citation type="submission" date="2019-01" db="EMBL/GenBank/DDBJ databases">
        <authorList>
            <person name="Sayadi A."/>
        </authorList>
    </citation>
    <scope>NUCLEOTIDE SEQUENCE [LARGE SCALE GENOMIC DNA]</scope>
</reference>
<name>A0A653D043_CALMS</name>
<keyword evidence="2" id="KW-0732">Signal</keyword>
<dbReference type="EMBL" id="CAACVG010009541">
    <property type="protein sequence ID" value="VEN53498.1"/>
    <property type="molecule type" value="Genomic_DNA"/>
</dbReference>
<accession>A0A653D043</accession>
<evidence type="ECO:0000313" key="3">
    <source>
        <dbReference type="EMBL" id="VEN53498.1"/>
    </source>
</evidence>